<dbReference type="InterPro" id="IPR036890">
    <property type="entry name" value="HATPase_C_sf"/>
</dbReference>
<dbReference type="AlphaFoldDB" id="A0A0K9PQ75"/>
<dbReference type="Gene3D" id="3.30.450.350">
    <property type="entry name" value="CHASE domain"/>
    <property type="match status" value="1"/>
</dbReference>
<dbReference type="SMART" id="SM00388">
    <property type="entry name" value="HisKA"/>
    <property type="match status" value="1"/>
</dbReference>
<evidence type="ECO:0000259" key="15">
    <source>
        <dbReference type="PROSITE" id="PS50109"/>
    </source>
</evidence>
<evidence type="ECO:0000256" key="9">
    <source>
        <dbReference type="ARBA" id="ARBA00022864"/>
    </source>
</evidence>
<evidence type="ECO:0000256" key="3">
    <source>
        <dbReference type="ARBA" id="ARBA00004127"/>
    </source>
</evidence>
<dbReference type="GO" id="GO:0019955">
    <property type="term" value="F:cytokine binding"/>
    <property type="evidence" value="ECO:0007669"/>
    <property type="project" value="UniProtKB-ARBA"/>
</dbReference>
<dbReference type="CDD" id="cd00082">
    <property type="entry name" value="HisKA"/>
    <property type="match status" value="1"/>
</dbReference>
<feature type="transmembrane region" description="Helical" evidence="14">
    <location>
        <begin position="64"/>
        <end position="83"/>
    </location>
</feature>
<dbReference type="Pfam" id="PF24896">
    <property type="entry name" value="Receiver_CRE1"/>
    <property type="match status" value="1"/>
</dbReference>
<dbReference type="SUPFAM" id="SSF47384">
    <property type="entry name" value="Homodimeric domain of signal transducing histidine kinase"/>
    <property type="match status" value="1"/>
</dbReference>
<dbReference type="OMA" id="CNHGMIF"/>
<keyword evidence="10 14" id="KW-1133">Transmembrane helix</keyword>
<evidence type="ECO:0000256" key="7">
    <source>
        <dbReference type="ARBA" id="ARBA00022692"/>
    </source>
</evidence>
<evidence type="ECO:0000256" key="11">
    <source>
        <dbReference type="ARBA" id="ARBA00023012"/>
    </source>
</evidence>
<feature type="modified residue" description="4-aspartylphosphate" evidence="13">
    <location>
        <position position="853"/>
    </location>
</feature>
<feature type="transmembrane region" description="Helical" evidence="14">
    <location>
        <begin position="103"/>
        <end position="121"/>
    </location>
</feature>
<evidence type="ECO:0000256" key="1">
    <source>
        <dbReference type="ARBA" id="ARBA00000085"/>
    </source>
</evidence>
<evidence type="ECO:0000256" key="6">
    <source>
        <dbReference type="ARBA" id="ARBA00022679"/>
    </source>
</evidence>
<dbReference type="PANTHER" id="PTHR43719">
    <property type="entry name" value="TWO-COMPONENT HISTIDINE KINASE"/>
    <property type="match status" value="1"/>
</dbReference>
<dbReference type="InterPro" id="IPR003661">
    <property type="entry name" value="HisK_dim/P_dom"/>
</dbReference>
<dbReference type="GO" id="GO:0000155">
    <property type="term" value="F:phosphorelay sensor kinase activity"/>
    <property type="evidence" value="ECO:0007669"/>
    <property type="project" value="InterPro"/>
</dbReference>
<protein>
    <recommendedName>
        <fullName evidence="4">histidine kinase</fullName>
        <ecNumber evidence="4">2.7.13.3</ecNumber>
    </recommendedName>
</protein>
<evidence type="ECO:0000256" key="4">
    <source>
        <dbReference type="ARBA" id="ARBA00012438"/>
    </source>
</evidence>
<dbReference type="EMBL" id="LFYR01000684">
    <property type="protein sequence ID" value="KMZ71218.1"/>
    <property type="molecule type" value="Genomic_DNA"/>
</dbReference>
<feature type="domain" description="CHASE" evidence="17">
    <location>
        <begin position="225"/>
        <end position="451"/>
    </location>
</feature>
<dbReference type="Gene3D" id="3.30.565.10">
    <property type="entry name" value="Histidine kinase-like ATPase, C-terminal domain"/>
    <property type="match status" value="1"/>
</dbReference>
<dbReference type="Pfam" id="PF03924">
    <property type="entry name" value="CHASE"/>
    <property type="match status" value="1"/>
</dbReference>
<evidence type="ECO:0000256" key="14">
    <source>
        <dbReference type="SAM" id="Phobius"/>
    </source>
</evidence>
<dbReference type="InterPro" id="IPR036097">
    <property type="entry name" value="HisK_dim/P_sf"/>
</dbReference>
<dbReference type="InterPro" id="IPR056839">
    <property type="entry name" value="Receiver_AHK4/CRE1_1st"/>
</dbReference>
<dbReference type="PROSITE" id="PS50109">
    <property type="entry name" value="HIS_KIN"/>
    <property type="match status" value="1"/>
</dbReference>
<dbReference type="STRING" id="29655.A0A0K9PQ75"/>
<dbReference type="OrthoDB" id="10266508at2759"/>
<evidence type="ECO:0000256" key="13">
    <source>
        <dbReference type="PROSITE-ProRule" id="PRU00169"/>
    </source>
</evidence>
<feature type="transmembrane region" description="Helical" evidence="14">
    <location>
        <begin position="157"/>
        <end position="182"/>
    </location>
</feature>
<dbReference type="Gene3D" id="6.10.250.1190">
    <property type="match status" value="1"/>
</dbReference>
<evidence type="ECO:0000313" key="19">
    <source>
        <dbReference type="Proteomes" id="UP000036987"/>
    </source>
</evidence>
<dbReference type="GO" id="GO:0009736">
    <property type="term" value="P:cytokinin-activated signaling pathway"/>
    <property type="evidence" value="ECO:0007669"/>
    <property type="project" value="UniProtKB-KW"/>
</dbReference>
<dbReference type="Pfam" id="PF02518">
    <property type="entry name" value="HATPase_c"/>
    <property type="match status" value="1"/>
</dbReference>
<dbReference type="Proteomes" id="UP000036987">
    <property type="component" value="Unassembled WGS sequence"/>
</dbReference>
<keyword evidence="5 13" id="KW-0597">Phosphoprotein</keyword>
<dbReference type="SMART" id="SM00448">
    <property type="entry name" value="REC"/>
    <property type="match status" value="1"/>
</dbReference>
<dbReference type="PANTHER" id="PTHR43719:SF35">
    <property type="entry name" value="HISTIDINE KINASE 2"/>
    <property type="match status" value="1"/>
</dbReference>
<dbReference type="Gene3D" id="1.10.287.130">
    <property type="match status" value="1"/>
</dbReference>
<evidence type="ECO:0000256" key="5">
    <source>
        <dbReference type="ARBA" id="ARBA00022553"/>
    </source>
</evidence>
<dbReference type="PROSITE" id="PS50839">
    <property type="entry name" value="CHASE"/>
    <property type="match status" value="1"/>
</dbReference>
<dbReference type="SMART" id="SM01079">
    <property type="entry name" value="CHASE"/>
    <property type="match status" value="1"/>
</dbReference>
<dbReference type="InterPro" id="IPR005467">
    <property type="entry name" value="His_kinase_dom"/>
</dbReference>
<keyword evidence="9" id="KW-0932">Cytokinin signaling pathway</keyword>
<reference evidence="19" key="1">
    <citation type="journal article" date="2016" name="Nature">
        <title>The genome of the seagrass Zostera marina reveals angiosperm adaptation to the sea.</title>
        <authorList>
            <person name="Olsen J.L."/>
            <person name="Rouze P."/>
            <person name="Verhelst B."/>
            <person name="Lin Y.-C."/>
            <person name="Bayer T."/>
            <person name="Collen J."/>
            <person name="Dattolo E."/>
            <person name="De Paoli E."/>
            <person name="Dittami S."/>
            <person name="Maumus F."/>
            <person name="Michel G."/>
            <person name="Kersting A."/>
            <person name="Lauritano C."/>
            <person name="Lohaus R."/>
            <person name="Toepel M."/>
            <person name="Tonon T."/>
            <person name="Vanneste K."/>
            <person name="Amirebrahimi M."/>
            <person name="Brakel J."/>
            <person name="Bostroem C."/>
            <person name="Chovatia M."/>
            <person name="Grimwood J."/>
            <person name="Jenkins J.W."/>
            <person name="Jueterbock A."/>
            <person name="Mraz A."/>
            <person name="Stam W.T."/>
            <person name="Tice H."/>
            <person name="Bornberg-Bauer E."/>
            <person name="Green P.J."/>
            <person name="Pearson G.A."/>
            <person name="Procaccini G."/>
            <person name="Duarte C.M."/>
            <person name="Schmutz J."/>
            <person name="Reusch T.B.H."/>
            <person name="Van de Peer Y."/>
        </authorList>
    </citation>
    <scope>NUCLEOTIDE SEQUENCE [LARGE SCALE GENOMIC DNA]</scope>
    <source>
        <strain evidence="19">cv. Finnish</strain>
    </source>
</reference>
<evidence type="ECO:0000256" key="8">
    <source>
        <dbReference type="ARBA" id="ARBA00022777"/>
    </source>
</evidence>
<feature type="modified residue" description="4-aspartylphosphate" evidence="13">
    <location>
        <position position="1005"/>
    </location>
</feature>
<evidence type="ECO:0000313" key="18">
    <source>
        <dbReference type="EMBL" id="KMZ71218.1"/>
    </source>
</evidence>
<keyword evidence="19" id="KW-1185">Reference proteome</keyword>
<keyword evidence="12 14" id="KW-0472">Membrane</keyword>
<comment type="caution">
    <text evidence="18">The sequence shown here is derived from an EMBL/GenBank/DDBJ whole genome shotgun (WGS) entry which is preliminary data.</text>
</comment>
<keyword evidence="6" id="KW-0808">Transferase</keyword>
<dbReference type="InterPro" id="IPR050956">
    <property type="entry name" value="2C_system_His_kinase"/>
</dbReference>
<sequence>MNLDVCETCLRFSFLPKLFQIVLHWFLLNMSWNKNWVLGTSCVNNPSKSADAVAVPVADRDDGWRGTVLLLWVFFSGVLGSRWFSAETPPQSTSESNILRLKLIGWLLIGIIVAFFNSSYFSSSLRKKPWVYFDNKRQQHHPIQNGRKNDRIWGRKLLLLGVVTGVLISIWIFWSMSLNLVLRRKETLANMCDERARMLQDQFNVSMNHVHALAILISTFHHGKKPSAIDQGTFAAYTARTAFERPLISGVAYALRVKHSERAEFEKRYGWVIKKMESGDHSSVRNEYMPENLDPAPTNREYAPVILSQESVSHILSIDMMSGKEDCENILRARASGKGVLTSPFKLLKSNHLGVVLTFALYSSILPPNADPDERIRATIGYLGASFDVETLVEKLLQQLASKQTIVVKVFDTTEPLTPITMYGSDNEDDTGLLHTSSLEFGDPFRRHEMRCRFKQKPPLPWSAITMSVGVAVIIFLLGHIFYAGISRIEKVEDEYCKMQELKTRAEDADVAKSQFLATVSHEIRTPMNGVLGMLQMLIDTDLDATQQDFAVTAQASGKALIALINEVLDQAKIESGRLELESVSFDVRSILDNVIYLFSEKSHHKGIELAMCVSDRVPQFIIGDPGRFRQIITNIVSNSVKFTEKGHIFVSIRRVEEAKRLTRHNSGDNSLSGLPVVEEHKSWEEFKMLTSSSEPISDKINLLVTVEDTGVGIPKNAQGRIFMPFMQADSSTSRTYGGTGIGLSISTCLVGLMGGEIGFISRAGVGSTFAFVASFRQCDEIHRDPKRHPADAIVSDFQGMRGLVVDGRSVRAQVTKYHLQRLGVHVEIMIRPPSLFNCISDRERRLDIVLVDKETWTETEDDGDESFSRLIRNIEIMQSTANPPKIFLLATSLNPQQLEAIKSSGKIDSVIMKPIRLSKIIACLRKSFGIIGSSQKGRRQQQSVVLRNLLKEKEILVVDDNVVNRRVAAAALKKYGAVVTCVESGKIAVEILRPPHRFHACFMDVQMPEMDGFEATRRIRNIEDKVNQEWNGNVDGDGHIECHVPILAMTADVFQATQDECLRCGMDGYVSKPFEEEQLYSCVAHFLDSDTVNSDTKTDPCLEGD</sequence>
<comment type="catalytic activity">
    <reaction evidence="1">
        <text>ATP + protein L-histidine = ADP + protein N-phospho-L-histidine.</text>
        <dbReference type="EC" id="2.7.13.3"/>
    </reaction>
</comment>
<evidence type="ECO:0000256" key="2">
    <source>
        <dbReference type="ARBA" id="ARBA00002427"/>
    </source>
</evidence>
<dbReference type="FunFam" id="3.30.450.350:FF:000001">
    <property type="entry name" value="Histidine kinase 4"/>
    <property type="match status" value="1"/>
</dbReference>
<gene>
    <name evidence="18" type="ORF">ZOSMA_185G00370</name>
</gene>
<dbReference type="InterPro" id="IPR003594">
    <property type="entry name" value="HATPase_dom"/>
</dbReference>
<feature type="domain" description="Response regulatory" evidence="16">
    <location>
        <begin position="955"/>
        <end position="1088"/>
    </location>
</feature>
<dbReference type="InterPro" id="IPR006189">
    <property type="entry name" value="CHASE_dom"/>
</dbReference>
<dbReference type="Pfam" id="PF00072">
    <property type="entry name" value="Response_reg"/>
    <property type="match status" value="1"/>
</dbReference>
<keyword evidence="8 18" id="KW-0418">Kinase</keyword>
<accession>A0A0K9PQ75</accession>
<dbReference type="EC" id="2.7.13.3" evidence="4"/>
<feature type="domain" description="Response regulatory" evidence="16">
    <location>
        <begin position="802"/>
        <end position="929"/>
    </location>
</feature>
<dbReference type="Pfam" id="PF00512">
    <property type="entry name" value="HisKA"/>
    <property type="match status" value="1"/>
</dbReference>
<dbReference type="PROSITE" id="PS50110">
    <property type="entry name" value="RESPONSE_REGULATORY"/>
    <property type="match status" value="2"/>
</dbReference>
<organism evidence="18 19">
    <name type="scientific">Zostera marina</name>
    <name type="common">Eelgrass</name>
    <dbReference type="NCBI Taxonomy" id="29655"/>
    <lineage>
        <taxon>Eukaryota</taxon>
        <taxon>Viridiplantae</taxon>
        <taxon>Streptophyta</taxon>
        <taxon>Embryophyta</taxon>
        <taxon>Tracheophyta</taxon>
        <taxon>Spermatophyta</taxon>
        <taxon>Magnoliopsida</taxon>
        <taxon>Liliopsida</taxon>
        <taxon>Zosteraceae</taxon>
        <taxon>Zostera</taxon>
    </lineage>
</organism>
<feature type="domain" description="Histidine kinase" evidence="15">
    <location>
        <begin position="519"/>
        <end position="778"/>
    </location>
</feature>
<name>A0A0K9PQ75_ZOSMR</name>
<dbReference type="PRINTS" id="PR00344">
    <property type="entry name" value="BCTRLSENSOR"/>
</dbReference>
<dbReference type="CDD" id="cd17546">
    <property type="entry name" value="REC_hyHK_CKI1_RcsC-like"/>
    <property type="match status" value="1"/>
</dbReference>
<dbReference type="FunFam" id="1.10.287.130:FF:000015">
    <property type="entry name" value="Histidine kinase 4"/>
    <property type="match status" value="1"/>
</dbReference>
<dbReference type="SMART" id="SM00387">
    <property type="entry name" value="HATPase_c"/>
    <property type="match status" value="1"/>
</dbReference>
<dbReference type="InterPro" id="IPR001789">
    <property type="entry name" value="Sig_transdc_resp-reg_receiver"/>
</dbReference>
<dbReference type="GO" id="GO:0012505">
    <property type="term" value="C:endomembrane system"/>
    <property type="evidence" value="ECO:0007669"/>
    <property type="project" value="UniProtKB-SubCell"/>
</dbReference>
<evidence type="ECO:0000259" key="16">
    <source>
        <dbReference type="PROSITE" id="PS50110"/>
    </source>
</evidence>
<feature type="transmembrane region" description="Helical" evidence="14">
    <location>
        <begin position="12"/>
        <end position="28"/>
    </location>
</feature>
<comment type="subcellular location">
    <subcellularLocation>
        <location evidence="3">Endomembrane system</location>
        <topology evidence="3">Multi-pass membrane protein</topology>
    </subcellularLocation>
</comment>
<keyword evidence="11" id="KW-0902">Two-component regulatory system</keyword>
<evidence type="ECO:0000256" key="12">
    <source>
        <dbReference type="ARBA" id="ARBA00023136"/>
    </source>
</evidence>
<dbReference type="Gene3D" id="3.40.50.2300">
    <property type="match status" value="2"/>
</dbReference>
<dbReference type="SUPFAM" id="SSF52172">
    <property type="entry name" value="CheY-like"/>
    <property type="match status" value="2"/>
</dbReference>
<dbReference type="SUPFAM" id="SSF55874">
    <property type="entry name" value="ATPase domain of HSP90 chaperone/DNA topoisomerase II/histidine kinase"/>
    <property type="match status" value="1"/>
</dbReference>
<feature type="transmembrane region" description="Helical" evidence="14">
    <location>
        <begin position="460"/>
        <end position="483"/>
    </location>
</feature>
<evidence type="ECO:0000259" key="17">
    <source>
        <dbReference type="PROSITE" id="PS50839"/>
    </source>
</evidence>
<dbReference type="CDD" id="cd16922">
    <property type="entry name" value="HATPase_EvgS-ArcB-TorS-like"/>
    <property type="match status" value="1"/>
</dbReference>
<evidence type="ECO:0000256" key="10">
    <source>
        <dbReference type="ARBA" id="ARBA00022989"/>
    </source>
</evidence>
<comment type="function">
    <text evidence="2">Cytokinin receptor related to bacterial two-component regulators. Functions as a histidine kinase and transmits the stress signal to a downstream MAPK cascade.</text>
</comment>
<proteinExistence type="predicted"/>
<dbReference type="InterPro" id="IPR011006">
    <property type="entry name" value="CheY-like_superfamily"/>
</dbReference>
<dbReference type="GO" id="GO:0005634">
    <property type="term" value="C:nucleus"/>
    <property type="evidence" value="ECO:0000318"/>
    <property type="project" value="GO_Central"/>
</dbReference>
<dbReference type="InterPro" id="IPR042240">
    <property type="entry name" value="CHASE_sf"/>
</dbReference>
<dbReference type="InterPro" id="IPR004358">
    <property type="entry name" value="Sig_transdc_His_kin-like_C"/>
</dbReference>
<keyword evidence="7 14" id="KW-0812">Transmembrane</keyword>